<reference evidence="1" key="1">
    <citation type="submission" date="2018-05" db="EMBL/GenBank/DDBJ databases">
        <authorList>
            <person name="Lanie J.A."/>
            <person name="Ng W.-L."/>
            <person name="Kazmierczak K.M."/>
            <person name="Andrzejewski T.M."/>
            <person name="Davidsen T.M."/>
            <person name="Wayne K.J."/>
            <person name="Tettelin H."/>
            <person name="Glass J.I."/>
            <person name="Rusch D."/>
            <person name="Podicherti R."/>
            <person name="Tsui H.-C.T."/>
            <person name="Winkler M.E."/>
        </authorList>
    </citation>
    <scope>NUCLEOTIDE SEQUENCE</scope>
</reference>
<protein>
    <recommendedName>
        <fullName evidence="2">GAF domain-containing protein</fullName>
    </recommendedName>
</protein>
<gene>
    <name evidence="1" type="ORF">METZ01_LOCUS469726</name>
</gene>
<evidence type="ECO:0008006" key="2">
    <source>
        <dbReference type="Google" id="ProtNLM"/>
    </source>
</evidence>
<name>A0A383BA47_9ZZZZ</name>
<dbReference type="Gene3D" id="3.30.450.40">
    <property type="match status" value="1"/>
</dbReference>
<dbReference type="EMBL" id="UINC01198767">
    <property type="protein sequence ID" value="SVE16872.1"/>
    <property type="molecule type" value="Genomic_DNA"/>
</dbReference>
<dbReference type="SUPFAM" id="SSF55781">
    <property type="entry name" value="GAF domain-like"/>
    <property type="match status" value="1"/>
</dbReference>
<evidence type="ECO:0000313" key="1">
    <source>
        <dbReference type="EMBL" id="SVE16872.1"/>
    </source>
</evidence>
<dbReference type="AlphaFoldDB" id="A0A383BA47"/>
<organism evidence="1">
    <name type="scientific">marine metagenome</name>
    <dbReference type="NCBI Taxonomy" id="408172"/>
    <lineage>
        <taxon>unclassified sequences</taxon>
        <taxon>metagenomes</taxon>
        <taxon>ecological metagenomes</taxon>
    </lineage>
</organism>
<dbReference type="InterPro" id="IPR029016">
    <property type="entry name" value="GAF-like_dom_sf"/>
</dbReference>
<feature type="non-terminal residue" evidence="1">
    <location>
        <position position="83"/>
    </location>
</feature>
<sequence>MFFKSKNPEPIKQESTTSKDLAIITQMNQEFATSLDLNETLQTALEVIIKRINAQAANIFLIEEKKQVFQCIASKHQAYLDEY</sequence>
<accession>A0A383BA47</accession>
<proteinExistence type="predicted"/>